<evidence type="ECO:0000313" key="3">
    <source>
        <dbReference type="Proteomes" id="UP000014760"/>
    </source>
</evidence>
<reference evidence="3" key="1">
    <citation type="submission" date="2012-12" db="EMBL/GenBank/DDBJ databases">
        <authorList>
            <person name="Hellsten U."/>
            <person name="Grimwood J."/>
            <person name="Chapman J.A."/>
            <person name="Shapiro H."/>
            <person name="Aerts A."/>
            <person name="Otillar R.P."/>
            <person name="Terry A.Y."/>
            <person name="Boore J.L."/>
            <person name="Simakov O."/>
            <person name="Marletaz F."/>
            <person name="Cho S.-J."/>
            <person name="Edsinger-Gonzales E."/>
            <person name="Havlak P."/>
            <person name="Kuo D.-H."/>
            <person name="Larsson T."/>
            <person name="Lv J."/>
            <person name="Arendt D."/>
            <person name="Savage R."/>
            <person name="Osoegawa K."/>
            <person name="de Jong P."/>
            <person name="Lindberg D.R."/>
            <person name="Seaver E.C."/>
            <person name="Weisblat D.A."/>
            <person name="Putnam N.H."/>
            <person name="Grigoriev I.V."/>
            <person name="Rokhsar D.S."/>
        </authorList>
    </citation>
    <scope>NUCLEOTIDE SEQUENCE</scope>
    <source>
        <strain evidence="3">I ESC-2004</strain>
    </source>
</reference>
<dbReference type="EMBL" id="AMQN01001223">
    <property type="status" value="NOT_ANNOTATED_CDS"/>
    <property type="molecule type" value="Genomic_DNA"/>
</dbReference>
<evidence type="ECO:0000313" key="2">
    <source>
        <dbReference type="EnsemblMetazoa" id="CapteP189320"/>
    </source>
</evidence>
<dbReference type="EMBL" id="KB300511">
    <property type="protein sequence ID" value="ELU06688.1"/>
    <property type="molecule type" value="Genomic_DNA"/>
</dbReference>
<dbReference type="HOGENOM" id="CLU_740203_0_0_1"/>
<gene>
    <name evidence="1" type="ORF">CAPTEDRAFT_189320</name>
</gene>
<reference evidence="1 3" key="2">
    <citation type="journal article" date="2013" name="Nature">
        <title>Insights into bilaterian evolution from three spiralian genomes.</title>
        <authorList>
            <person name="Simakov O."/>
            <person name="Marletaz F."/>
            <person name="Cho S.J."/>
            <person name="Edsinger-Gonzales E."/>
            <person name="Havlak P."/>
            <person name="Hellsten U."/>
            <person name="Kuo D.H."/>
            <person name="Larsson T."/>
            <person name="Lv J."/>
            <person name="Arendt D."/>
            <person name="Savage R."/>
            <person name="Osoegawa K."/>
            <person name="de Jong P."/>
            <person name="Grimwood J."/>
            <person name="Chapman J.A."/>
            <person name="Shapiro H."/>
            <person name="Aerts A."/>
            <person name="Otillar R.P."/>
            <person name="Terry A.Y."/>
            <person name="Boore J.L."/>
            <person name="Grigoriev I.V."/>
            <person name="Lindberg D.R."/>
            <person name="Seaver E.C."/>
            <person name="Weisblat D.A."/>
            <person name="Putnam N.H."/>
            <person name="Rokhsar D.S."/>
        </authorList>
    </citation>
    <scope>NUCLEOTIDE SEQUENCE</scope>
    <source>
        <strain evidence="1 3">I ESC-2004</strain>
    </source>
</reference>
<dbReference type="Proteomes" id="UP000014760">
    <property type="component" value="Unassembled WGS sequence"/>
</dbReference>
<proteinExistence type="predicted"/>
<protein>
    <submittedName>
        <fullName evidence="1 2">Uncharacterized protein</fullName>
    </submittedName>
</protein>
<accession>R7UKR7</accession>
<sequence length="374" mass="41504">MEPGRIRGKRRFSLLKVILYSSRPLSENRLAFEKNLYLYSATSGKQKPQRSFNRTANSGATAFVTSTLSSTEHFTYTGNNSNTVEDLLVGDFLVPQHNSTSSTHADFFVGDVDIPPRVLIHSPSTAESKSVELLEESKSTDGIKLLQHAYNLHTVSLRSTSTEEPMTTELSKEDSDEFAGEVQVPWVLSTKHAIHNGTALTNFTNSKSLVTQAVFEASTNIADIVMGPSQTKSVNESTTELAKEAMNNSTTPLTEFDARPIPFSVDPTSLNELTTELKGEEGLQLIVLGEVELDPSNETRTSTENPMSSTDDLSTELNSAEKEEVEVLSLEVGMKKQWDDMQFFLDTVHRLIHLTVDNLEFRIPDETEHMSSDY</sequence>
<evidence type="ECO:0000313" key="1">
    <source>
        <dbReference type="EMBL" id="ELU06688.1"/>
    </source>
</evidence>
<keyword evidence="3" id="KW-1185">Reference proteome</keyword>
<name>R7UKR7_CAPTE</name>
<reference evidence="2" key="3">
    <citation type="submission" date="2015-06" db="UniProtKB">
        <authorList>
            <consortium name="EnsemblMetazoa"/>
        </authorList>
    </citation>
    <scope>IDENTIFICATION</scope>
</reference>
<organism evidence="1">
    <name type="scientific">Capitella teleta</name>
    <name type="common">Polychaete worm</name>
    <dbReference type="NCBI Taxonomy" id="283909"/>
    <lineage>
        <taxon>Eukaryota</taxon>
        <taxon>Metazoa</taxon>
        <taxon>Spiralia</taxon>
        <taxon>Lophotrochozoa</taxon>
        <taxon>Annelida</taxon>
        <taxon>Polychaeta</taxon>
        <taxon>Sedentaria</taxon>
        <taxon>Scolecida</taxon>
        <taxon>Capitellidae</taxon>
        <taxon>Capitella</taxon>
    </lineage>
</organism>
<dbReference type="AlphaFoldDB" id="R7UKR7"/>
<dbReference type="EnsemblMetazoa" id="CapteT189320">
    <property type="protein sequence ID" value="CapteP189320"/>
    <property type="gene ID" value="CapteG189320"/>
</dbReference>